<sequence>MALHTIAKSHLIRAKLLNMGTIACSAVRHAHWNRDWKPGPYPQTPEERAAAAKKYGLLPEDYEPFPEDEGYGDYPNLPMVSAEAKDPFAVWDHAAHKRNFGEPLHIHADMLGEDRYNASFRPQVPYHIQVLTLIGVISGCAVLFYLGEIFKIHHSMMPKQLYTKGVKHYTFEPET</sequence>
<name>A0A646QFF0_9MYRI</name>
<dbReference type="AlphaFoldDB" id="A0A646QFF0"/>
<dbReference type="GO" id="GO:0005739">
    <property type="term" value="C:mitochondrion"/>
    <property type="evidence" value="ECO:0007669"/>
    <property type="project" value="InterPro"/>
</dbReference>
<dbReference type="PANTHER" id="PTHR12840">
    <property type="entry name" value="NADH-UBIQUINONE OXIDOREDUCTASE ASHI SUBUNIT"/>
    <property type="match status" value="1"/>
</dbReference>
<reference evidence="2" key="1">
    <citation type="submission" date="2018-11" db="EMBL/GenBank/DDBJ databases">
        <title>Venom-gland transcriptomics and venom proteomics of the Florida green centipede (Hemiscolopendra marginata) reveal sex-based variation in a centipede venom.</title>
        <authorList>
            <person name="Nystrom G.S."/>
            <person name="Ward M.J."/>
            <person name="Ellsworth S.A."/>
            <person name="Rokyta D.R."/>
        </authorList>
    </citation>
    <scope>NUCLEOTIDE SEQUENCE</scope>
    <source>
        <tissue evidence="2">Venom gland</tissue>
    </source>
</reference>
<protein>
    <submittedName>
        <fullName evidence="2">NADH-1b8</fullName>
    </submittedName>
</protein>
<dbReference type="InterPro" id="IPR008699">
    <property type="entry name" value="NDUFB8"/>
</dbReference>
<proteinExistence type="predicted"/>
<dbReference type="Pfam" id="PF05821">
    <property type="entry name" value="NDUF_B8"/>
    <property type="match status" value="1"/>
</dbReference>
<keyword evidence="1" id="KW-0472">Membrane</keyword>
<evidence type="ECO:0000256" key="1">
    <source>
        <dbReference type="SAM" id="Phobius"/>
    </source>
</evidence>
<keyword evidence="1" id="KW-0812">Transmembrane</keyword>
<organism evidence="2">
    <name type="scientific">Hemiscolopendra marginata</name>
    <dbReference type="NCBI Taxonomy" id="943146"/>
    <lineage>
        <taxon>Eukaryota</taxon>
        <taxon>Metazoa</taxon>
        <taxon>Ecdysozoa</taxon>
        <taxon>Arthropoda</taxon>
        <taxon>Myriapoda</taxon>
        <taxon>Chilopoda</taxon>
        <taxon>Pleurostigmophora</taxon>
        <taxon>Scolopendromorpha</taxon>
        <taxon>Scolopendridae</taxon>
        <taxon>Hemiscolopendra</taxon>
    </lineage>
</organism>
<keyword evidence="1" id="KW-1133">Transmembrane helix</keyword>
<dbReference type="PANTHER" id="PTHR12840:SF1">
    <property type="entry name" value="NADH DEHYDROGENASE [UBIQUINONE] 1 BETA SUBCOMPLEX SUBUNIT 8, MITOCHONDRIAL"/>
    <property type="match status" value="1"/>
</dbReference>
<evidence type="ECO:0000313" key="2">
    <source>
        <dbReference type="EMBL" id="MUP40719.1"/>
    </source>
</evidence>
<feature type="transmembrane region" description="Helical" evidence="1">
    <location>
        <begin position="126"/>
        <end position="147"/>
    </location>
</feature>
<dbReference type="EMBL" id="GHBY01000542">
    <property type="protein sequence ID" value="MUP40719.1"/>
    <property type="molecule type" value="Transcribed_RNA"/>
</dbReference>
<accession>A0A646QFF0</accession>